<dbReference type="InterPro" id="IPR028110">
    <property type="entry name" value="TMEM254"/>
</dbReference>
<gene>
    <name evidence="1" type="ORF">MYAM1_000104</name>
</gene>
<organism evidence="1 2">
    <name type="scientific">Malassezia yamatoensis</name>
    <dbReference type="NCBI Taxonomy" id="253288"/>
    <lineage>
        <taxon>Eukaryota</taxon>
        <taxon>Fungi</taxon>
        <taxon>Dikarya</taxon>
        <taxon>Basidiomycota</taxon>
        <taxon>Ustilaginomycotina</taxon>
        <taxon>Malasseziomycetes</taxon>
        <taxon>Malasseziales</taxon>
        <taxon>Malasseziaceae</taxon>
        <taxon>Malassezia</taxon>
    </lineage>
</organism>
<dbReference type="Pfam" id="PF14934">
    <property type="entry name" value="TMEM254"/>
    <property type="match status" value="1"/>
</dbReference>
<evidence type="ECO:0000313" key="2">
    <source>
        <dbReference type="Proteomes" id="UP001219567"/>
    </source>
</evidence>
<proteinExistence type="predicted"/>
<dbReference type="Proteomes" id="UP001219567">
    <property type="component" value="Chromosome 1"/>
</dbReference>
<dbReference type="EMBL" id="CP119943">
    <property type="protein sequence ID" value="WFC97393.1"/>
    <property type="molecule type" value="Genomic_DNA"/>
</dbReference>
<accession>A0AAJ6CG87</accession>
<evidence type="ECO:0000313" key="1">
    <source>
        <dbReference type="EMBL" id="WFC97393.1"/>
    </source>
</evidence>
<dbReference type="AlphaFoldDB" id="A0AAJ6CG87"/>
<sequence>MSAIAFKFPKDGWQTILLIALFLYVDSAKVGTVGARIRELVGGHRVMDIIRKLVVYVHIAEALAMFAVNVKRNAPLGTALKWSLTTLVVGYPSWITFGRMSHITDLQA</sequence>
<protein>
    <submittedName>
        <fullName evidence="1">Uncharacterized protein</fullName>
    </submittedName>
</protein>
<keyword evidence="2" id="KW-1185">Reference proteome</keyword>
<reference evidence="1 2" key="1">
    <citation type="submission" date="2023-03" db="EMBL/GenBank/DDBJ databases">
        <title>Mating type loci evolution in Malassezia.</title>
        <authorList>
            <person name="Coelho M.A."/>
        </authorList>
    </citation>
    <scope>NUCLEOTIDE SEQUENCE [LARGE SCALE GENOMIC DNA]</scope>
    <source>
        <strain evidence="1 2">CBS 9725</strain>
    </source>
</reference>
<name>A0AAJ6CG87_9BASI</name>